<dbReference type="SUPFAM" id="SSF53850">
    <property type="entry name" value="Periplasmic binding protein-like II"/>
    <property type="match status" value="1"/>
</dbReference>
<comment type="similarity">
    <text evidence="1">Belongs to the UPF0065 (bug) family.</text>
</comment>
<name>W0PDY5_ADVMD</name>
<dbReference type="STRING" id="1247726.MIM_c30200"/>
<feature type="chain" id="PRO_5004792852" evidence="2">
    <location>
        <begin position="33"/>
        <end position="332"/>
    </location>
</feature>
<dbReference type="EMBL" id="CP003915">
    <property type="protein sequence ID" value="AHG65084.1"/>
    <property type="molecule type" value="Genomic_DNA"/>
</dbReference>
<dbReference type="Proteomes" id="UP000019095">
    <property type="component" value="Chromosome"/>
</dbReference>
<dbReference type="Pfam" id="PF03401">
    <property type="entry name" value="TctC"/>
    <property type="match status" value="1"/>
</dbReference>
<dbReference type="PANTHER" id="PTHR42928:SF5">
    <property type="entry name" value="BLR1237 PROTEIN"/>
    <property type="match status" value="1"/>
</dbReference>
<dbReference type="Gene3D" id="3.40.190.10">
    <property type="entry name" value="Periplasmic binding protein-like II"/>
    <property type="match status" value="1"/>
</dbReference>
<dbReference type="eggNOG" id="COG3181">
    <property type="taxonomic scope" value="Bacteria"/>
</dbReference>
<evidence type="ECO:0000256" key="1">
    <source>
        <dbReference type="ARBA" id="ARBA00006987"/>
    </source>
</evidence>
<sequence>MEQAMRQNTGKTIITIATSLAALTLSVNQALAESFPARTITIVVPFPAGGTPDILARIMGEKASAQLKQPIVVENKAGAGGSIGVQAVARSKNDGYTLVMCAYGCAVAPSLYKPAPYNIETQFAPVVMVGTVPSVLVTNPKKIPAKTVQNFVSYAKAHPGKINAASSGIGGSAHIGIEMLKREAGIDIAHIPYKGAGQVAGDLLGGQVDMYFDNLPASLASIKAGRLNALAVASKERSVAIPDVPTFAEAGYPEMLITPWFGLLAPAGTPPENINTLNAAFNAAFKDPEIQKKFTDLGVDIAGGTSQALSDFITSETSKIATLIKENNISAK</sequence>
<reference evidence="3 4" key="1">
    <citation type="journal article" date="2014" name="Microbiology">
        <title>Unravelling the complete genome sequence of Advenella mimigardefordensis strain DPN7T and novel insights in the catabolism of the xenobiotic polythioester precursor 3,3'-dithiodipropionate.</title>
        <authorList>
            <person name="Wubbeler J.H."/>
            <person name="Hiessl S."/>
            <person name="Schuldes J."/>
            <person name="Thurmer A."/>
            <person name="Daniel R."/>
            <person name="Steinbuchel A."/>
        </authorList>
    </citation>
    <scope>NUCLEOTIDE SEQUENCE [LARGE SCALE GENOMIC DNA]</scope>
    <source>
        <strain evidence="4">DSM 17166 / LMG 22922 / DPN7</strain>
    </source>
</reference>
<proteinExistence type="inferred from homology"/>
<dbReference type="Gene3D" id="3.40.190.150">
    <property type="entry name" value="Bordetella uptake gene, domain 1"/>
    <property type="match status" value="1"/>
</dbReference>
<protein>
    <submittedName>
        <fullName evidence="3">Putative Bug-like extracytoplasmic solute binding receptor, TTT family</fullName>
    </submittedName>
</protein>
<dbReference type="AlphaFoldDB" id="W0PDY5"/>
<keyword evidence="3" id="KW-0675">Receptor</keyword>
<dbReference type="OrthoDB" id="8677070at2"/>
<dbReference type="PATRIC" id="fig|1247726.3.peg.3324"/>
<dbReference type="InterPro" id="IPR005064">
    <property type="entry name" value="BUG"/>
</dbReference>
<dbReference type="PANTHER" id="PTHR42928">
    <property type="entry name" value="TRICARBOXYLATE-BINDING PROTEIN"/>
    <property type="match status" value="1"/>
</dbReference>
<organism evidence="3 4">
    <name type="scientific">Advenella mimigardefordensis (strain DSM 17166 / LMG 22922 / DPN7)</name>
    <dbReference type="NCBI Taxonomy" id="1247726"/>
    <lineage>
        <taxon>Bacteria</taxon>
        <taxon>Pseudomonadati</taxon>
        <taxon>Pseudomonadota</taxon>
        <taxon>Betaproteobacteria</taxon>
        <taxon>Burkholderiales</taxon>
        <taxon>Alcaligenaceae</taxon>
    </lineage>
</organism>
<accession>W0PDY5</accession>
<dbReference type="HOGENOM" id="CLU_045683_0_0_4"/>
<gene>
    <name evidence="3" type="ORF">MIM_c30200</name>
</gene>
<dbReference type="CDD" id="cd13578">
    <property type="entry name" value="PBP2_Bug27"/>
    <property type="match status" value="1"/>
</dbReference>
<dbReference type="InterPro" id="IPR042100">
    <property type="entry name" value="Bug_dom1"/>
</dbReference>
<feature type="signal peptide" evidence="2">
    <location>
        <begin position="1"/>
        <end position="32"/>
    </location>
</feature>
<keyword evidence="2" id="KW-0732">Signal</keyword>
<evidence type="ECO:0000313" key="3">
    <source>
        <dbReference type="EMBL" id="AHG65084.1"/>
    </source>
</evidence>
<keyword evidence="4" id="KW-1185">Reference proteome</keyword>
<evidence type="ECO:0000256" key="2">
    <source>
        <dbReference type="SAM" id="SignalP"/>
    </source>
</evidence>
<evidence type="ECO:0000313" key="4">
    <source>
        <dbReference type="Proteomes" id="UP000019095"/>
    </source>
</evidence>
<dbReference type="KEGG" id="amim:MIM_c30200"/>
<dbReference type="PIRSF" id="PIRSF017082">
    <property type="entry name" value="YflP"/>
    <property type="match status" value="1"/>
</dbReference>